<dbReference type="AlphaFoldDB" id="A0A383WIX7"/>
<sequence length="611" mass="65280">MPRVLAVCLPDPSSLQDAVHWEGWGTSLASGNDQALLQQLCTLLFSRDASQGLGMNIVRYNIGGADPAAAAEYRTGAAVPCLRRPDGSYDWGADAAQVAVLLEAVRLGADIVEAFVNSPPYFWTVSGSSRGHKQPLRSNLQKQHIQDFAVFCADVLQHFDSKHGIRMQSLSPFNEPASPAWCLQLNNKQEGCYFSKPRSHKVLRALAQQPALQGTQLIAFEQFCCHDTLSDLRRMPKDLWPSLHRVNTHTYTSKHFFQHPLKLLLLWQDNTRLWRPLLRRQLQRHGSKPLWVSEFGTGRGPLALAKQIVKDLATLRPTAWVYCEFGTGRGPLALAKQIVKDLATLRPTAWVYWQAVEGMGANWGLLEAPLDACCSTAAAAAATAAGAAAQEASLTSAAADAPSSSGVAVAAQDGAAAAGGQGDTAAAAAAAAVSPPRHQVLVHRNFFVVQFLMQCLPADCSYSPVKQLGQCGVLVRRSCKHAVLVFVNSSVSKPQVLAVDARVWLQAAAADGVQARQQLREPGCAESSSTIVQPAVGAAGAAAAAAGQVVQVRVALLDLQALQSVQYSAAAGLRSSSSIGSTVREQPLAGNDWPLRVEVPAASLCRVDFLA</sequence>
<accession>A0A383WIX7</accession>
<dbReference type="GO" id="GO:0004553">
    <property type="term" value="F:hydrolase activity, hydrolyzing O-glycosyl compounds"/>
    <property type="evidence" value="ECO:0007669"/>
    <property type="project" value="InterPro"/>
</dbReference>
<dbReference type="Pfam" id="PF14587">
    <property type="entry name" value="Glyco_hydr_30_2"/>
    <property type="match status" value="1"/>
</dbReference>
<proteinExistence type="predicted"/>
<dbReference type="STRING" id="3088.A0A383WIX7"/>
<dbReference type="InterPro" id="IPR039514">
    <property type="entry name" value="6GAL-like"/>
</dbReference>
<evidence type="ECO:0000313" key="3">
    <source>
        <dbReference type="Proteomes" id="UP000256970"/>
    </source>
</evidence>
<protein>
    <recommendedName>
        <fullName evidence="1">Endo-beta-1,6-galactanase-like domain-containing protein</fullName>
    </recommendedName>
</protein>
<keyword evidence="3" id="KW-1185">Reference proteome</keyword>
<name>A0A383WIX7_TETOB</name>
<organism evidence="2 3">
    <name type="scientific">Tetradesmus obliquus</name>
    <name type="common">Green alga</name>
    <name type="synonym">Acutodesmus obliquus</name>
    <dbReference type="NCBI Taxonomy" id="3088"/>
    <lineage>
        <taxon>Eukaryota</taxon>
        <taxon>Viridiplantae</taxon>
        <taxon>Chlorophyta</taxon>
        <taxon>core chlorophytes</taxon>
        <taxon>Chlorophyceae</taxon>
        <taxon>CS clade</taxon>
        <taxon>Sphaeropleales</taxon>
        <taxon>Scenedesmaceae</taxon>
        <taxon>Tetradesmus</taxon>
    </lineage>
</organism>
<dbReference type="Proteomes" id="UP000256970">
    <property type="component" value="Unassembled WGS sequence"/>
</dbReference>
<evidence type="ECO:0000313" key="2">
    <source>
        <dbReference type="EMBL" id="SZX77064.1"/>
    </source>
</evidence>
<dbReference type="InterPro" id="IPR039743">
    <property type="entry name" value="6GAL/EXGAL"/>
</dbReference>
<gene>
    <name evidence="2" type="ORF">BQ4739_LOCUS17414</name>
</gene>
<dbReference type="PANTHER" id="PTHR42767:SF1">
    <property type="entry name" value="ENDO-BETA-1,6-GALACTANASE-LIKE DOMAIN-CONTAINING PROTEIN"/>
    <property type="match status" value="1"/>
</dbReference>
<reference evidence="2 3" key="1">
    <citation type="submission" date="2016-10" db="EMBL/GenBank/DDBJ databases">
        <authorList>
            <person name="Cai Z."/>
        </authorList>
    </citation>
    <scope>NUCLEOTIDE SEQUENCE [LARGE SCALE GENOMIC DNA]</scope>
</reference>
<dbReference type="Gene3D" id="3.20.20.80">
    <property type="entry name" value="Glycosidases"/>
    <property type="match status" value="1"/>
</dbReference>
<feature type="domain" description="Endo-beta-1,6-galactanase-like" evidence="1">
    <location>
        <begin position="39"/>
        <end position="208"/>
    </location>
</feature>
<dbReference type="InterPro" id="IPR017853">
    <property type="entry name" value="GH"/>
</dbReference>
<evidence type="ECO:0000259" key="1">
    <source>
        <dbReference type="Pfam" id="PF14587"/>
    </source>
</evidence>
<dbReference type="EMBL" id="FNXT01001272">
    <property type="protein sequence ID" value="SZX77064.1"/>
    <property type="molecule type" value="Genomic_DNA"/>
</dbReference>
<dbReference type="SUPFAM" id="SSF51445">
    <property type="entry name" value="(Trans)glycosidases"/>
    <property type="match status" value="1"/>
</dbReference>
<dbReference type="PANTHER" id="PTHR42767">
    <property type="entry name" value="ENDO-BETA-1,6-GALACTANASE"/>
    <property type="match status" value="1"/>
</dbReference>